<protein>
    <submittedName>
        <fullName evidence="1">Uncharacterized protein</fullName>
    </submittedName>
</protein>
<keyword evidence="2" id="KW-1185">Reference proteome</keyword>
<evidence type="ECO:0000313" key="1">
    <source>
        <dbReference type="EMBL" id="KAL0469349.1"/>
    </source>
</evidence>
<proteinExistence type="predicted"/>
<name>A0ABR3D9H8_NEUIN</name>
<accession>A0ABR3D9H8</accession>
<dbReference type="EMBL" id="JAVLET010000005">
    <property type="protein sequence ID" value="KAL0469349.1"/>
    <property type="molecule type" value="Genomic_DNA"/>
</dbReference>
<sequence length="113" mass="13401">MHLCRFAGPEKPYHQQQQRFNMKHKALASLWQFASQLMTDQLKKRKELEMFCDTMLASKTGDLGPTTRTRDAKAKVINERWGELKEWLDVYPGKVRRFPPPWCFFEFLFGTAM</sequence>
<dbReference type="Proteomes" id="UP001451303">
    <property type="component" value="Unassembled WGS sequence"/>
</dbReference>
<comment type="caution">
    <text evidence="1">The sequence shown here is derived from an EMBL/GenBank/DDBJ whole genome shotgun (WGS) entry which is preliminary data.</text>
</comment>
<evidence type="ECO:0000313" key="2">
    <source>
        <dbReference type="Proteomes" id="UP001451303"/>
    </source>
</evidence>
<organism evidence="1 2">
    <name type="scientific">Neurospora intermedia</name>
    <dbReference type="NCBI Taxonomy" id="5142"/>
    <lineage>
        <taxon>Eukaryota</taxon>
        <taxon>Fungi</taxon>
        <taxon>Dikarya</taxon>
        <taxon>Ascomycota</taxon>
        <taxon>Pezizomycotina</taxon>
        <taxon>Sordariomycetes</taxon>
        <taxon>Sordariomycetidae</taxon>
        <taxon>Sordariales</taxon>
        <taxon>Sordariaceae</taxon>
        <taxon>Neurospora</taxon>
    </lineage>
</organism>
<gene>
    <name evidence="1" type="ORF">QR685DRAFT_526269</name>
</gene>
<reference evidence="1 2" key="1">
    <citation type="submission" date="2023-09" db="EMBL/GenBank/DDBJ databases">
        <title>Multi-omics analysis of a traditional fermented food reveals byproduct-associated fungal strains for waste-to-food upcycling.</title>
        <authorList>
            <consortium name="Lawrence Berkeley National Laboratory"/>
            <person name="Rekdal V.M."/>
            <person name="Villalobos-Escobedo J.M."/>
            <person name="Rodriguez-Valeron N."/>
            <person name="Garcia M.O."/>
            <person name="Vasquez D.P."/>
            <person name="Damayanti I."/>
            <person name="Sorensen P.M."/>
            <person name="Baidoo E.E."/>
            <person name="De Carvalho A.C."/>
            <person name="Riley R."/>
            <person name="Lipzen A."/>
            <person name="He G."/>
            <person name="Yan M."/>
            <person name="Haridas S."/>
            <person name="Daum C."/>
            <person name="Yoshinaga Y."/>
            <person name="Ng V."/>
            <person name="Grigoriev I.V."/>
            <person name="Munk R."/>
            <person name="Nuraida L."/>
            <person name="Wijaya C.H."/>
            <person name="Morales P.-C."/>
            <person name="Keasling J.D."/>
        </authorList>
    </citation>
    <scope>NUCLEOTIDE SEQUENCE [LARGE SCALE GENOMIC DNA]</scope>
    <source>
        <strain evidence="1 2">FGSC 2613</strain>
    </source>
</reference>